<accession>A0A7I8WBI6</accession>
<sequence>MECLLLKLSEKMNLQVPEVNLSVLPYGIDEESINLEYFSEDEFYVTVEKKRLEKFFRPIFRSFQPYFLEKRDSFSSLRIIDGSKRKKNSTETYIFSPKKLFDEIQIDTSISEVLIRTSTSTQKFDMKKNVAIRLAKWPKLCRKWLQTASKLLPQNLYADILNCGILLSNSEVQALTWKICFDEISIKLLNYFSISHPNLIKAYTIVLLTIHQKYKEDRQDKLAKNLRQQLRTVVFNLAFNLDHSGSIEENSIIILDKYARYLKEKNLVSFFMDNVDLLKIYQEKDIEICLETIQKVKHCFAYYILKRREEAGASYQFLRMLPAVITKVFVFLLLASLALSESTDIGDVLKKCDLEDIKDALDVCSECSSYLHACFQIDCGQDLSHNQTCILEHVKIAAINDKDCSICVSLQYKLDSGCYKLVIEESLGNDNYWTNYEDYEDQSSGYNCGIFEPQNDVDKKKRKRDNKNNFMSHKIVLYILVSVTSLLFVASLVLWWRKTSNYDGYETTRV</sequence>
<organism evidence="2 3">
    <name type="scientific">Dimorphilus gyrociliatus</name>
    <dbReference type="NCBI Taxonomy" id="2664684"/>
    <lineage>
        <taxon>Eukaryota</taxon>
        <taxon>Metazoa</taxon>
        <taxon>Spiralia</taxon>
        <taxon>Lophotrochozoa</taxon>
        <taxon>Annelida</taxon>
        <taxon>Polychaeta</taxon>
        <taxon>Polychaeta incertae sedis</taxon>
        <taxon>Dinophilidae</taxon>
        <taxon>Dimorphilus</taxon>
    </lineage>
</organism>
<name>A0A7I8WBI6_9ANNE</name>
<evidence type="ECO:0000313" key="3">
    <source>
        <dbReference type="Proteomes" id="UP000549394"/>
    </source>
</evidence>
<feature type="transmembrane region" description="Helical" evidence="1">
    <location>
        <begin position="317"/>
        <end position="340"/>
    </location>
</feature>
<feature type="transmembrane region" description="Helical" evidence="1">
    <location>
        <begin position="475"/>
        <end position="496"/>
    </location>
</feature>
<comment type="caution">
    <text evidence="2">The sequence shown here is derived from an EMBL/GenBank/DDBJ whole genome shotgun (WGS) entry which is preliminary data.</text>
</comment>
<gene>
    <name evidence="2" type="ORF">DGYR_LOCUS12865</name>
</gene>
<keyword evidence="1" id="KW-1133">Transmembrane helix</keyword>
<reference evidence="2 3" key="1">
    <citation type="submission" date="2020-08" db="EMBL/GenBank/DDBJ databases">
        <authorList>
            <person name="Hejnol A."/>
        </authorList>
    </citation>
    <scope>NUCLEOTIDE SEQUENCE [LARGE SCALE GENOMIC DNA]</scope>
</reference>
<keyword evidence="3" id="KW-1185">Reference proteome</keyword>
<dbReference type="AlphaFoldDB" id="A0A7I8WBI6"/>
<dbReference type="EMBL" id="CAJFCJ010000027">
    <property type="protein sequence ID" value="CAD5125497.1"/>
    <property type="molecule type" value="Genomic_DNA"/>
</dbReference>
<evidence type="ECO:0000313" key="2">
    <source>
        <dbReference type="EMBL" id="CAD5125497.1"/>
    </source>
</evidence>
<evidence type="ECO:0000256" key="1">
    <source>
        <dbReference type="SAM" id="Phobius"/>
    </source>
</evidence>
<proteinExistence type="predicted"/>
<protein>
    <submittedName>
        <fullName evidence="2">DgyrCDS13706</fullName>
    </submittedName>
</protein>
<keyword evidence="1" id="KW-0812">Transmembrane</keyword>
<keyword evidence="1" id="KW-0472">Membrane</keyword>
<dbReference type="Proteomes" id="UP000549394">
    <property type="component" value="Unassembled WGS sequence"/>
</dbReference>